<dbReference type="GO" id="GO:1902494">
    <property type="term" value="C:catalytic complex"/>
    <property type="evidence" value="ECO:0007669"/>
    <property type="project" value="UniProtKB-ARBA"/>
</dbReference>
<feature type="domain" description="SH3" evidence="5">
    <location>
        <begin position="61"/>
        <end position="126"/>
    </location>
</feature>
<evidence type="ECO:0000256" key="3">
    <source>
        <dbReference type="PROSITE-ProRule" id="PRU00192"/>
    </source>
</evidence>
<dbReference type="CDD" id="cd11879">
    <property type="entry name" value="SH3_Bem1p_2"/>
    <property type="match status" value="1"/>
</dbReference>
<feature type="region of interest" description="Disordered" evidence="4">
    <location>
        <begin position="1"/>
        <end position="23"/>
    </location>
</feature>
<dbReference type="PROSITE" id="PS50002">
    <property type="entry name" value="SH3"/>
    <property type="match status" value="2"/>
</dbReference>
<dbReference type="SMART" id="SM00312">
    <property type="entry name" value="PX"/>
    <property type="match status" value="1"/>
</dbReference>
<dbReference type="GO" id="GO:0043332">
    <property type="term" value="C:mating projection tip"/>
    <property type="evidence" value="ECO:0007669"/>
    <property type="project" value="TreeGrafter"/>
</dbReference>
<dbReference type="Gene3D" id="3.10.20.90">
    <property type="entry name" value="Phosphatidylinositol 3-kinase Catalytic Subunit, Chain A, domain 1"/>
    <property type="match status" value="1"/>
</dbReference>
<dbReference type="CDD" id="cd06890">
    <property type="entry name" value="PX_Bem1p"/>
    <property type="match status" value="1"/>
</dbReference>
<dbReference type="GO" id="GO:0035091">
    <property type="term" value="F:phosphatidylinositol binding"/>
    <property type="evidence" value="ECO:0007669"/>
    <property type="project" value="InterPro"/>
</dbReference>
<dbReference type="EMBL" id="CAJPDS010000013">
    <property type="protein sequence ID" value="CAF9914025.1"/>
    <property type="molecule type" value="Genomic_DNA"/>
</dbReference>
<feature type="compositionally biased region" description="Polar residues" evidence="4">
    <location>
        <begin position="473"/>
        <end position="483"/>
    </location>
</feature>
<dbReference type="FunFam" id="2.30.30.40:FF:000184">
    <property type="entry name" value="Protein kinase activator Bem1"/>
    <property type="match status" value="1"/>
</dbReference>
<feature type="compositionally biased region" description="Polar residues" evidence="4">
    <location>
        <begin position="519"/>
        <end position="570"/>
    </location>
</feature>
<dbReference type="SUPFAM" id="SSF64268">
    <property type="entry name" value="PX domain"/>
    <property type="match status" value="1"/>
</dbReference>
<dbReference type="InterPro" id="IPR053793">
    <property type="entry name" value="PB1-like"/>
</dbReference>
<feature type="domain" description="PX" evidence="6">
    <location>
        <begin position="339"/>
        <end position="459"/>
    </location>
</feature>
<dbReference type="Gene3D" id="2.30.30.40">
    <property type="entry name" value="SH3 Domains"/>
    <property type="match status" value="2"/>
</dbReference>
<keyword evidence="2" id="KW-0677">Repeat</keyword>
<evidence type="ECO:0000259" key="5">
    <source>
        <dbReference type="PROSITE" id="PS50002"/>
    </source>
</evidence>
<protein>
    <submittedName>
        <fullName evidence="8">Bud emergence protein 1</fullName>
    </submittedName>
</protein>
<reference evidence="8" key="1">
    <citation type="submission" date="2021-03" db="EMBL/GenBank/DDBJ databases">
        <authorList>
            <person name="Tagirdzhanova G."/>
        </authorList>
    </citation>
    <scope>NUCLEOTIDE SEQUENCE</scope>
</reference>
<dbReference type="SUPFAM" id="SSF54277">
    <property type="entry name" value="CAD &amp; PB1 domains"/>
    <property type="match status" value="1"/>
</dbReference>
<feature type="domain" description="SH3" evidence="5">
    <location>
        <begin position="184"/>
        <end position="246"/>
    </location>
</feature>
<feature type="region of interest" description="Disordered" evidence="4">
    <location>
        <begin position="130"/>
        <end position="180"/>
    </location>
</feature>
<dbReference type="InterPro" id="IPR000270">
    <property type="entry name" value="PB1_dom"/>
</dbReference>
<dbReference type="FunFam" id="3.10.20.90:FF:000250">
    <property type="entry name" value="Protein kinase activator Bem1"/>
    <property type="match status" value="1"/>
</dbReference>
<organism evidence="8 9">
    <name type="scientific">Heterodermia speciosa</name>
    <dbReference type="NCBI Taxonomy" id="116794"/>
    <lineage>
        <taxon>Eukaryota</taxon>
        <taxon>Fungi</taxon>
        <taxon>Dikarya</taxon>
        <taxon>Ascomycota</taxon>
        <taxon>Pezizomycotina</taxon>
        <taxon>Lecanoromycetes</taxon>
        <taxon>OSLEUM clade</taxon>
        <taxon>Lecanoromycetidae</taxon>
        <taxon>Caliciales</taxon>
        <taxon>Physciaceae</taxon>
        <taxon>Heterodermia</taxon>
    </lineage>
</organism>
<dbReference type="FunFam" id="2.30.30.40:FF:000093">
    <property type="entry name" value="Protein kinase activator Bem1"/>
    <property type="match status" value="1"/>
</dbReference>
<dbReference type="GO" id="GO:0005938">
    <property type="term" value="C:cell cortex"/>
    <property type="evidence" value="ECO:0007669"/>
    <property type="project" value="UniProtKB-ARBA"/>
</dbReference>
<evidence type="ECO:0000259" key="6">
    <source>
        <dbReference type="PROSITE" id="PS50195"/>
    </source>
</evidence>
<dbReference type="OrthoDB" id="548867at2759"/>
<dbReference type="PROSITE" id="PS51745">
    <property type="entry name" value="PB1"/>
    <property type="match status" value="1"/>
</dbReference>
<dbReference type="InterPro" id="IPR051228">
    <property type="entry name" value="NADPH_Oxidase/PX-Domain"/>
</dbReference>
<accession>A0A8H3EYM1</accession>
<dbReference type="CDD" id="cd05992">
    <property type="entry name" value="PB1"/>
    <property type="match status" value="1"/>
</dbReference>
<name>A0A8H3EYM1_9LECA</name>
<dbReference type="InterPro" id="IPR035550">
    <property type="entry name" value="Bem1/Scd2_PX"/>
</dbReference>
<dbReference type="PANTHER" id="PTHR15706">
    <property type="entry name" value="SH3 MULTIPLE DOMAIN"/>
    <property type="match status" value="1"/>
</dbReference>
<dbReference type="GO" id="GO:0030674">
    <property type="term" value="F:protein-macromolecule adaptor activity"/>
    <property type="evidence" value="ECO:0007669"/>
    <property type="project" value="TreeGrafter"/>
</dbReference>
<dbReference type="Pfam" id="PF00787">
    <property type="entry name" value="PX"/>
    <property type="match status" value="1"/>
</dbReference>
<feature type="region of interest" description="Disordered" evidence="4">
    <location>
        <begin position="293"/>
        <end position="337"/>
    </location>
</feature>
<dbReference type="InterPro" id="IPR035549">
    <property type="entry name" value="Bem1/Scd2_SH3_2"/>
</dbReference>
<dbReference type="FunFam" id="3.30.1520.10:FF:000041">
    <property type="entry name" value="Protein kinase activator Bem1"/>
    <property type="match status" value="1"/>
</dbReference>
<dbReference type="InterPro" id="IPR001683">
    <property type="entry name" value="PX_dom"/>
</dbReference>
<dbReference type="InterPro" id="IPR036028">
    <property type="entry name" value="SH3-like_dom_sf"/>
</dbReference>
<evidence type="ECO:0000256" key="4">
    <source>
        <dbReference type="SAM" id="MobiDB-lite"/>
    </source>
</evidence>
<dbReference type="SUPFAM" id="SSF50044">
    <property type="entry name" value="SH3-domain"/>
    <property type="match status" value="2"/>
</dbReference>
<feature type="compositionally biased region" description="Low complexity" evidence="4">
    <location>
        <begin position="484"/>
        <end position="496"/>
    </location>
</feature>
<dbReference type="Pfam" id="PF00564">
    <property type="entry name" value="PB1"/>
    <property type="match status" value="1"/>
</dbReference>
<evidence type="ECO:0000259" key="7">
    <source>
        <dbReference type="PROSITE" id="PS51745"/>
    </source>
</evidence>
<dbReference type="InterPro" id="IPR001452">
    <property type="entry name" value="SH3_domain"/>
</dbReference>
<evidence type="ECO:0000256" key="1">
    <source>
        <dbReference type="ARBA" id="ARBA00022443"/>
    </source>
</evidence>
<dbReference type="Pfam" id="PF00018">
    <property type="entry name" value="SH3_1"/>
    <property type="match status" value="2"/>
</dbReference>
<dbReference type="PANTHER" id="PTHR15706:SF2">
    <property type="entry name" value="SH3 AND PX DOMAIN-CONTAINING PROTEIN 2A"/>
    <property type="match status" value="1"/>
</dbReference>
<evidence type="ECO:0000256" key="2">
    <source>
        <dbReference type="ARBA" id="ARBA00022737"/>
    </source>
</evidence>
<dbReference type="AlphaFoldDB" id="A0A8H3EYM1"/>
<dbReference type="GO" id="GO:0051130">
    <property type="term" value="P:positive regulation of cellular component organization"/>
    <property type="evidence" value="ECO:0007669"/>
    <property type="project" value="UniProtKB-ARBA"/>
</dbReference>
<evidence type="ECO:0000313" key="8">
    <source>
        <dbReference type="EMBL" id="CAF9914025.1"/>
    </source>
</evidence>
<feature type="region of interest" description="Disordered" evidence="4">
    <location>
        <begin position="469"/>
        <end position="585"/>
    </location>
</feature>
<dbReference type="InterPro" id="IPR036871">
    <property type="entry name" value="PX_dom_sf"/>
</dbReference>
<gene>
    <name evidence="8" type="primary">BEM1</name>
    <name evidence="8" type="ORF">HETSPECPRED_001723</name>
</gene>
<dbReference type="PROSITE" id="PS50195">
    <property type="entry name" value="PX"/>
    <property type="match status" value="1"/>
</dbReference>
<feature type="compositionally biased region" description="Low complexity" evidence="4">
    <location>
        <begin position="571"/>
        <end position="585"/>
    </location>
</feature>
<proteinExistence type="predicted"/>
<evidence type="ECO:0000313" key="9">
    <source>
        <dbReference type="Proteomes" id="UP000664521"/>
    </source>
</evidence>
<keyword evidence="1 3" id="KW-0728">SH3 domain</keyword>
<comment type="caution">
    <text evidence="8">The sequence shown here is derived from an EMBL/GenBank/DDBJ whole genome shotgun (WGS) entry which is preliminary data.</text>
</comment>
<dbReference type="Proteomes" id="UP000664521">
    <property type="component" value="Unassembled WGS sequence"/>
</dbReference>
<dbReference type="GO" id="GO:0000747">
    <property type="term" value="P:conjugation with cellular fusion"/>
    <property type="evidence" value="ECO:0007669"/>
    <property type="project" value="TreeGrafter"/>
</dbReference>
<dbReference type="SMART" id="SM00326">
    <property type="entry name" value="SH3"/>
    <property type="match status" value="2"/>
</dbReference>
<sequence length="667" mass="73782">MIEHSDFRNWRRQSTQRKDPASGVLGHQIMKALRRSVRGEKPDAGPRHISITPKSAIAIVPPKRVIKALYDYQPDPDDKQKLAFSKGDFFHVISREDDLDWYEACNPLIPTARGLVPVSYFEIIGKTERQSGGSTASGVSNIIPQQPSHDSGYSERSGNGRQDSTSAPRAQGHTRMSSVGRSSGAMVYGVVQYDFNAERPDELEAKAGEAIVVIAQSNPEWFVAKPIGRLGGPGLIPVSFIEIRDVATQEPVPDAQAAVARAGVPKVEEWKKMARDYKDSSISLGKIEAASAQRETSRTSVNNGSQPYNYSNGSSQNQAYHQRNASRSTQNGIDPQSSRNLLAPISASIPRYCFENDKYWYIIECKLEDGSVWELCRFYQNFYDFQIALLREFPKEADSSAGARTLPYMPGPVTYVTDAISNGRRESLNDYVKKLLALPPYISRCHLVRELFAPREGDFELDPRAMGEDYRYSNGSQQSSMTGSLSRTASRQSSRSQMNGANGYPAGSMGPPSHRISHQRSITSVPGPNNGSSPGYTNQRNQPDYQSQAAINRQPSSLTQASETSSGTHHSTPATSAPNTSSTNVASSGALKIKVFFEEDLIAIRVPSNIRFQDLRKKLKDRLKIQEDIMVQYKDDPSNSYAELLSDRDLDVALGRNPKLTLYVSYA</sequence>
<feature type="compositionally biased region" description="Polar residues" evidence="4">
    <location>
        <begin position="298"/>
        <end position="337"/>
    </location>
</feature>
<feature type="domain" description="PB1" evidence="7">
    <location>
        <begin position="590"/>
        <end position="665"/>
    </location>
</feature>
<keyword evidence="9" id="KW-1185">Reference proteome</keyword>
<dbReference type="SMART" id="SM00666">
    <property type="entry name" value="PB1"/>
    <property type="match status" value="1"/>
</dbReference>
<dbReference type="Gene3D" id="3.30.1520.10">
    <property type="entry name" value="Phox-like domain"/>
    <property type="match status" value="1"/>
</dbReference>